<proteinExistence type="predicted"/>
<reference evidence="3 4" key="1">
    <citation type="submission" date="2015-03" db="EMBL/GenBank/DDBJ databases">
        <authorList>
            <person name="Lepp D."/>
            <person name="Hassan Y.I."/>
            <person name="Li X.-Z."/>
            <person name="Zhou T."/>
        </authorList>
    </citation>
    <scope>NUCLEOTIDE SEQUENCE [LARGE SCALE GENOMIC DNA]</scope>
    <source>
        <strain evidence="3 4">E84</strain>
    </source>
</reference>
<dbReference type="Proteomes" id="UP000033411">
    <property type="component" value="Unassembled WGS sequence"/>
</dbReference>
<evidence type="ECO:0000313" key="4">
    <source>
        <dbReference type="Proteomes" id="UP000033411"/>
    </source>
</evidence>
<accession>A0A0F5QBQ2</accession>
<dbReference type="Pfam" id="PF02894">
    <property type="entry name" value="GFO_IDH_MocA_C"/>
    <property type="match status" value="1"/>
</dbReference>
<dbReference type="GO" id="GO:0000166">
    <property type="term" value="F:nucleotide binding"/>
    <property type="evidence" value="ECO:0007669"/>
    <property type="project" value="InterPro"/>
</dbReference>
<feature type="domain" description="Gfo/Idh/MocA-like oxidoreductase N-terminal" evidence="1">
    <location>
        <begin position="1"/>
        <end position="117"/>
    </location>
</feature>
<dbReference type="RefSeq" id="WP_046139095.1">
    <property type="nucleotide sequence ID" value="NZ_LANJ01000016.1"/>
</dbReference>
<dbReference type="Gene3D" id="3.40.50.720">
    <property type="entry name" value="NAD(P)-binding Rossmann-like Domain"/>
    <property type="match status" value="1"/>
</dbReference>
<dbReference type="OrthoDB" id="9815825at2"/>
<dbReference type="InterPro" id="IPR036291">
    <property type="entry name" value="NAD(P)-bd_dom_sf"/>
</dbReference>
<dbReference type="InterPro" id="IPR000683">
    <property type="entry name" value="Gfo/Idh/MocA-like_OxRdtase_N"/>
</dbReference>
<keyword evidence="4" id="KW-1185">Reference proteome</keyword>
<dbReference type="PANTHER" id="PTHR43377">
    <property type="entry name" value="BILIVERDIN REDUCTASE A"/>
    <property type="match status" value="1"/>
</dbReference>
<evidence type="ECO:0000259" key="1">
    <source>
        <dbReference type="Pfam" id="PF01408"/>
    </source>
</evidence>
<dbReference type="PATRIC" id="fig|1293439.3.peg.1819"/>
<dbReference type="AlphaFoldDB" id="A0A0F5QBQ2"/>
<gene>
    <name evidence="3" type="ORF">WH87_11140</name>
</gene>
<dbReference type="InterPro" id="IPR051450">
    <property type="entry name" value="Gfo/Idh/MocA_Oxidoreductases"/>
</dbReference>
<dbReference type="EMBL" id="LANJ01000016">
    <property type="protein sequence ID" value="KKC38148.1"/>
    <property type="molecule type" value="Genomic_DNA"/>
</dbReference>
<evidence type="ECO:0000313" key="3">
    <source>
        <dbReference type="EMBL" id="KKC38148.1"/>
    </source>
</evidence>
<dbReference type="InterPro" id="IPR004104">
    <property type="entry name" value="Gfo/Idh/MocA-like_OxRdtase_C"/>
</dbReference>
<dbReference type="PANTHER" id="PTHR43377:SF2">
    <property type="entry name" value="BINDING ROSSMANN FOLD OXIDOREDUCTASE, PUTATIVE (AFU_ORTHOLOGUE AFUA_4G00560)-RELATED"/>
    <property type="match status" value="1"/>
</dbReference>
<dbReference type="SUPFAM" id="SSF55347">
    <property type="entry name" value="Glyceraldehyde-3-phosphate dehydrogenase-like, C-terminal domain"/>
    <property type="match status" value="1"/>
</dbReference>
<feature type="domain" description="Gfo/Idh/MocA-like oxidoreductase C-terminal" evidence="2">
    <location>
        <begin position="139"/>
        <end position="367"/>
    </location>
</feature>
<dbReference type="Pfam" id="PF01408">
    <property type="entry name" value="GFO_IDH_MocA"/>
    <property type="match status" value="1"/>
</dbReference>
<dbReference type="SUPFAM" id="SSF51735">
    <property type="entry name" value="NAD(P)-binding Rossmann-fold domains"/>
    <property type="match status" value="1"/>
</dbReference>
<comment type="caution">
    <text evidence="3">The sequence shown here is derived from an EMBL/GenBank/DDBJ whole genome shotgun (WGS) entry which is preliminary data.</text>
</comment>
<organism evidence="3 4">
    <name type="scientific">Devosia epidermidihirudinis</name>
    <dbReference type="NCBI Taxonomy" id="1293439"/>
    <lineage>
        <taxon>Bacteria</taxon>
        <taxon>Pseudomonadati</taxon>
        <taxon>Pseudomonadota</taxon>
        <taxon>Alphaproteobacteria</taxon>
        <taxon>Hyphomicrobiales</taxon>
        <taxon>Devosiaceae</taxon>
        <taxon>Devosia</taxon>
    </lineage>
</organism>
<evidence type="ECO:0000259" key="2">
    <source>
        <dbReference type="Pfam" id="PF02894"/>
    </source>
</evidence>
<dbReference type="Gene3D" id="3.30.360.10">
    <property type="entry name" value="Dihydrodipicolinate Reductase, domain 2"/>
    <property type="match status" value="1"/>
</dbReference>
<dbReference type="STRING" id="1293439.WH87_11140"/>
<protein>
    <submittedName>
        <fullName evidence="3">Oxidoreductase</fullName>
    </submittedName>
</protein>
<sequence>MRVGIIGLGYRLGYLARVFSAARDDFNVVGYVDPAPAGLPYATEHGVSVGTQYDSLEALLDNGQLDLLMVGSPNHLHLEHIRIGLDRGLKIFTEKPVVTSIEDTMALAKLIAQYGSDNLMVGLVLRYAPLYVDLRKAQAEGQLGDITSIEASEHIPPYHGAFFMRDWRRYERYSGSFMLEKCCHDLDLYNGVMGCRPQYVSSFGGRRTFVPSNAPQVSGINDMEVYHRKPSGWQGSDKVFDSDGDIIDFQTAMVQYANGAALTFHTNLNVPDDFRRFAVMGAKGMAEGDFIRNFLRVTDSRTSERLVDATYKTSGLSQHYGADEQMAEDILKHVLEGAPLPVSVTDALEAGLLALTMDQAMRTKTVIDMTPIWAEFDAALGRSN</sequence>
<name>A0A0F5QBQ2_9HYPH</name>